<reference evidence="2 3" key="1">
    <citation type="submission" date="2019-06" db="EMBL/GenBank/DDBJ databases">
        <authorList>
            <person name="Rodrigo-Torres L."/>
            <person name="Arahal R. D."/>
            <person name="Lucena T."/>
        </authorList>
    </citation>
    <scope>NUCLEOTIDE SEQUENCE [LARGE SCALE GENOMIC DNA]</scope>
    <source>
        <strain evidence="2 3">SB0023/3</strain>
    </source>
</reference>
<proteinExistence type="predicted"/>
<gene>
    <name evidence="2" type="ORF">MET9862_01223</name>
</gene>
<sequence>MLRLACWALPDSALLAPLDTLPAAWLRIDPEHTPYSAGRCPDSTAHDATHWAGCTVAVFRATLSATDGPLSLDRGGQRERGKDKGRGKQ</sequence>
<evidence type="ECO:0000256" key="1">
    <source>
        <dbReference type="SAM" id="MobiDB-lite"/>
    </source>
</evidence>
<feature type="region of interest" description="Disordered" evidence="1">
    <location>
        <begin position="66"/>
        <end position="89"/>
    </location>
</feature>
<keyword evidence="3" id="KW-1185">Reference proteome</keyword>
<name>A0A509E8Y5_9HYPH</name>
<evidence type="ECO:0000313" key="3">
    <source>
        <dbReference type="Proteomes" id="UP000410984"/>
    </source>
</evidence>
<evidence type="ECO:0000313" key="2">
    <source>
        <dbReference type="EMBL" id="VUD70651.1"/>
    </source>
</evidence>
<dbReference type="EMBL" id="CABFPH010000011">
    <property type="protein sequence ID" value="VUD70651.1"/>
    <property type="molecule type" value="Genomic_DNA"/>
</dbReference>
<dbReference type="Proteomes" id="UP000410984">
    <property type="component" value="Unassembled WGS sequence"/>
</dbReference>
<feature type="compositionally biased region" description="Basic and acidic residues" evidence="1">
    <location>
        <begin position="75"/>
        <end position="89"/>
    </location>
</feature>
<organism evidence="2 3">
    <name type="scientific">Methylobacterium symbioticum</name>
    <dbReference type="NCBI Taxonomy" id="2584084"/>
    <lineage>
        <taxon>Bacteria</taxon>
        <taxon>Pseudomonadati</taxon>
        <taxon>Pseudomonadota</taxon>
        <taxon>Alphaproteobacteria</taxon>
        <taxon>Hyphomicrobiales</taxon>
        <taxon>Methylobacteriaceae</taxon>
        <taxon>Methylobacterium</taxon>
    </lineage>
</organism>
<dbReference type="AlphaFoldDB" id="A0A509E8Y5"/>
<protein>
    <submittedName>
        <fullName evidence="2">Uncharacterized protein</fullName>
    </submittedName>
</protein>
<accession>A0A509E8Y5</accession>